<protein>
    <submittedName>
        <fullName evidence="2">Uncharacterized protein</fullName>
    </submittedName>
</protein>
<feature type="compositionally biased region" description="Polar residues" evidence="1">
    <location>
        <begin position="589"/>
        <end position="601"/>
    </location>
</feature>
<proteinExistence type="predicted"/>
<feature type="compositionally biased region" description="Polar residues" evidence="1">
    <location>
        <begin position="259"/>
        <end position="268"/>
    </location>
</feature>
<feature type="region of interest" description="Disordered" evidence="1">
    <location>
        <begin position="570"/>
        <end position="601"/>
    </location>
</feature>
<evidence type="ECO:0000256" key="1">
    <source>
        <dbReference type="SAM" id="MobiDB-lite"/>
    </source>
</evidence>
<feature type="region of interest" description="Disordered" evidence="1">
    <location>
        <begin position="251"/>
        <end position="296"/>
    </location>
</feature>
<reference evidence="2" key="1">
    <citation type="submission" date="2021-01" db="EMBL/GenBank/DDBJ databases">
        <authorList>
            <person name="Corre E."/>
            <person name="Pelletier E."/>
            <person name="Niang G."/>
            <person name="Scheremetjew M."/>
            <person name="Finn R."/>
            <person name="Kale V."/>
            <person name="Holt S."/>
            <person name="Cochrane G."/>
            <person name="Meng A."/>
            <person name="Brown T."/>
            <person name="Cohen L."/>
        </authorList>
    </citation>
    <scope>NUCLEOTIDE SEQUENCE</scope>
    <source>
        <strain evidence="2">CCMP1510</strain>
    </source>
</reference>
<dbReference type="SMART" id="SM00320">
    <property type="entry name" value="WD40"/>
    <property type="match status" value="2"/>
</dbReference>
<sequence length="677" mass="75222">MPGGLAELNRQDPENIVGIRLPQPYRRVAKIVDGIWEEAWAELERRHPEELLSRNQAEAAKRREAAARIAEPDAHMFEDETIQVMTCFTSDENGTIIVAVTKNCVMSCELDGKNMVKTVLEIPSEWICIAIASNNGVPRRVAIGGEAIVTIIEVWDASNTGGARTAVLGTFSACATALAISDRWCAVSDEYGNTRFHPLPWTNQSTSTMEAIAEEDAIEWQQEYKMQLANISKPAYMLPCASSTEAHKPASEENETFLLKSQEQSHAPSKSNSKKIKAFASASAQKKDDENETKEKRPPPCIHFFICDADRTHFYCSWSFCFLGFTYVLPDIIKADHQEDVPKELARNTMPFLITATTLVKRPRSEIYNIQVDEDLVVTLEPPHPMIALAGSTGLCCIWDLDNQFCMHLLRKHDSPATAIECSSDGRRLISGDAQGIIHLYALGEHRQVAPKIISCLRLGTHTISQLHILGVVNIAFANTTGPVIVLDLERGNIIGRLALNHQTNIVCGHDVIIVMNDEEHVSVYHGHEIIRQLCLDLGLQFPPTALPELIYQLFRYPQLFLNQISLPTKSTPSISSATSKKSLSSTKQQPKNKINSPLTTANVSVHQEKLDSSSFGVDEEYTPRLPLALMYHPRAVVAEAMKDSIENCAQRELEVNEILVRLEQELVASSSSCGNY</sequence>
<feature type="compositionally biased region" description="Low complexity" evidence="1">
    <location>
        <begin position="570"/>
        <end position="588"/>
    </location>
</feature>
<organism evidence="2">
    <name type="scientific">Aureoumbra lagunensis</name>
    <dbReference type="NCBI Taxonomy" id="44058"/>
    <lineage>
        <taxon>Eukaryota</taxon>
        <taxon>Sar</taxon>
        <taxon>Stramenopiles</taxon>
        <taxon>Ochrophyta</taxon>
        <taxon>Pelagophyceae</taxon>
        <taxon>Pelagomonadales</taxon>
        <taxon>Aureoumbra</taxon>
    </lineage>
</organism>
<dbReference type="AlphaFoldDB" id="A0A7S3JZU1"/>
<evidence type="ECO:0000313" key="2">
    <source>
        <dbReference type="EMBL" id="CAE0368377.1"/>
    </source>
</evidence>
<feature type="compositionally biased region" description="Basic and acidic residues" evidence="1">
    <location>
        <begin position="285"/>
        <end position="296"/>
    </location>
</feature>
<dbReference type="InterPro" id="IPR001680">
    <property type="entry name" value="WD40_rpt"/>
</dbReference>
<dbReference type="InterPro" id="IPR036322">
    <property type="entry name" value="WD40_repeat_dom_sf"/>
</dbReference>
<gene>
    <name evidence="2" type="ORF">ALAG00032_LOCUS9140</name>
</gene>
<dbReference type="InterPro" id="IPR015943">
    <property type="entry name" value="WD40/YVTN_repeat-like_dom_sf"/>
</dbReference>
<dbReference type="EMBL" id="HBIJ01013484">
    <property type="protein sequence ID" value="CAE0368377.1"/>
    <property type="molecule type" value="Transcribed_RNA"/>
</dbReference>
<accession>A0A7S3JZU1</accession>
<dbReference type="SUPFAM" id="SSF50978">
    <property type="entry name" value="WD40 repeat-like"/>
    <property type="match status" value="1"/>
</dbReference>
<name>A0A7S3JZU1_9STRA</name>
<dbReference type="Gene3D" id="2.130.10.10">
    <property type="entry name" value="YVTN repeat-like/Quinoprotein amine dehydrogenase"/>
    <property type="match status" value="1"/>
</dbReference>